<reference evidence="1 2" key="1">
    <citation type="journal article" date="2022" name="Allergy">
        <title>Genome assembly and annotation of Periplaneta americana reveal a comprehensive cockroach allergen profile.</title>
        <authorList>
            <person name="Wang L."/>
            <person name="Xiong Q."/>
            <person name="Saelim N."/>
            <person name="Wang L."/>
            <person name="Nong W."/>
            <person name="Wan A.T."/>
            <person name="Shi M."/>
            <person name="Liu X."/>
            <person name="Cao Q."/>
            <person name="Hui J.H.L."/>
            <person name="Sookrung N."/>
            <person name="Leung T.F."/>
            <person name="Tungtrongchitr A."/>
            <person name="Tsui S.K.W."/>
        </authorList>
    </citation>
    <scope>NUCLEOTIDE SEQUENCE [LARGE SCALE GENOMIC DNA]</scope>
    <source>
        <strain evidence="1">PWHHKU_190912</strain>
    </source>
</reference>
<comment type="caution">
    <text evidence="1">The sequence shown here is derived from an EMBL/GenBank/DDBJ whole genome shotgun (WGS) entry which is preliminary data.</text>
</comment>
<proteinExistence type="predicted"/>
<accession>A0ABQ8SMB1</accession>
<name>A0ABQ8SMB1_PERAM</name>
<protein>
    <submittedName>
        <fullName evidence="1">Uncharacterized protein</fullName>
    </submittedName>
</protein>
<keyword evidence="2" id="KW-1185">Reference proteome</keyword>
<sequence>MRYTAGYTKWDHKRSEDVMEELQLEHVVNHVKHYRNNWINHLHRMRRDRIPKVMLHYRPNGKRSLGRPKKRWIEYSTLHWQQVLTDWLFTQGHAPKTLALAVKPLSRQLKEGKADQAIAGLTSTCLRRDERSSNEYRVLCSKSHTDSWAFLPSFLCPDRARSHAQTSHEGKTLEERDSIWCYGLNFGVAQCLEHLVRRTMDPDSNSGAGTNFSPLITIKNIKKNEQFIAEQITLLTPGRIRNESYIQFKHKGDDDENNDNFLNYLFNDAVSTTRLFSVDEIGDSEMVFGEMRPRIRDYLAFTLCYGCGKPRKNPNQLPFISEGRLLYPQPEDAPCRGDKDPQYILRLRWAGHVAHMGEFEGSEP</sequence>
<gene>
    <name evidence="1" type="ORF">ANN_23408</name>
</gene>
<evidence type="ECO:0000313" key="1">
    <source>
        <dbReference type="EMBL" id="KAJ4434837.1"/>
    </source>
</evidence>
<dbReference type="EMBL" id="JAJSOF020000025">
    <property type="protein sequence ID" value="KAJ4434837.1"/>
    <property type="molecule type" value="Genomic_DNA"/>
</dbReference>
<dbReference type="Proteomes" id="UP001148838">
    <property type="component" value="Unassembled WGS sequence"/>
</dbReference>
<organism evidence="1 2">
    <name type="scientific">Periplaneta americana</name>
    <name type="common">American cockroach</name>
    <name type="synonym">Blatta americana</name>
    <dbReference type="NCBI Taxonomy" id="6978"/>
    <lineage>
        <taxon>Eukaryota</taxon>
        <taxon>Metazoa</taxon>
        <taxon>Ecdysozoa</taxon>
        <taxon>Arthropoda</taxon>
        <taxon>Hexapoda</taxon>
        <taxon>Insecta</taxon>
        <taxon>Pterygota</taxon>
        <taxon>Neoptera</taxon>
        <taxon>Polyneoptera</taxon>
        <taxon>Dictyoptera</taxon>
        <taxon>Blattodea</taxon>
        <taxon>Blattoidea</taxon>
        <taxon>Blattidae</taxon>
        <taxon>Blattinae</taxon>
        <taxon>Periplaneta</taxon>
    </lineage>
</organism>
<evidence type="ECO:0000313" key="2">
    <source>
        <dbReference type="Proteomes" id="UP001148838"/>
    </source>
</evidence>